<sequence length="228" mass="24505">EGALPSLCLKQVYPKYAKQFSHLRLVERVAGLFIRFLGVKGNMRLGPTAFRTFIRYGARARRRRRRPFAFFKAGLHAWLQELQAEQQQLHHGGRGHPLHRHHPPLVWRRRQGSRYGPAGLRGGLLLPGGSQVQVPGAAGASGGAAGAVRGPAGGAGRQRGQALAELQPRAAQAQEPGAGRRQRPAAVAGAPEEGGEPGLPAAAEAQAPPTQAQRGTLRWARAPATRRR</sequence>
<dbReference type="EMBL" id="CAAE01014764">
    <property type="protein sequence ID" value="CAG05223.1"/>
    <property type="molecule type" value="Genomic_DNA"/>
</dbReference>
<reference evidence="2" key="1">
    <citation type="journal article" date="2004" name="Nature">
        <title>Genome duplication in the teleost fish Tetraodon nigroviridis reveals the early vertebrate proto-karyotype.</title>
        <authorList>
            <person name="Jaillon O."/>
            <person name="Aury J.-M."/>
            <person name="Brunet F."/>
            <person name="Petit J.-L."/>
            <person name="Stange-Thomann N."/>
            <person name="Mauceli E."/>
            <person name="Bouneau L."/>
            <person name="Fischer C."/>
            <person name="Ozouf-Costaz C."/>
            <person name="Bernot A."/>
            <person name="Nicaud S."/>
            <person name="Jaffe D."/>
            <person name="Fisher S."/>
            <person name="Lutfalla G."/>
            <person name="Dossat C."/>
            <person name="Segurens B."/>
            <person name="Dasilva C."/>
            <person name="Salanoubat M."/>
            <person name="Levy M."/>
            <person name="Boudet N."/>
            <person name="Castellano S."/>
            <person name="Anthouard V."/>
            <person name="Jubin C."/>
            <person name="Castelli V."/>
            <person name="Katinka M."/>
            <person name="Vacherie B."/>
            <person name="Biemont C."/>
            <person name="Skalli Z."/>
            <person name="Cattolico L."/>
            <person name="Poulain J."/>
            <person name="De Berardinis V."/>
            <person name="Cruaud C."/>
            <person name="Duprat S."/>
            <person name="Brottier P."/>
            <person name="Coutanceau J.-P."/>
            <person name="Gouzy J."/>
            <person name="Parra G."/>
            <person name="Lardier G."/>
            <person name="Chapple C."/>
            <person name="McKernan K.J."/>
            <person name="McEwan P."/>
            <person name="Bosak S."/>
            <person name="Kellis M."/>
            <person name="Volff J.-N."/>
            <person name="Guigo R."/>
            <person name="Zody M.C."/>
            <person name="Mesirov J."/>
            <person name="Lindblad-Toh K."/>
            <person name="Birren B."/>
            <person name="Nusbaum C."/>
            <person name="Kahn D."/>
            <person name="Robinson-Rechavi M."/>
            <person name="Laudet V."/>
            <person name="Schachter V."/>
            <person name="Quetier F."/>
            <person name="Saurin W."/>
            <person name="Scarpelli C."/>
            <person name="Wincker P."/>
            <person name="Lander E.S."/>
            <person name="Weissenbach J."/>
            <person name="Roest Crollius H."/>
        </authorList>
    </citation>
    <scope>NUCLEOTIDE SEQUENCE [LARGE SCALE GENOMIC DNA]</scope>
</reference>
<feature type="non-terminal residue" evidence="2">
    <location>
        <position position="228"/>
    </location>
</feature>
<gene>
    <name evidence="2" type="ORF">GSTENG00025177001</name>
</gene>
<protein>
    <submittedName>
        <fullName evidence="2">(spotted green pufferfish) hypothetical protein</fullName>
    </submittedName>
</protein>
<comment type="caution">
    <text evidence="2">The sequence shown here is derived from an EMBL/GenBank/DDBJ whole genome shotgun (WGS) entry which is preliminary data.</text>
</comment>
<feature type="compositionally biased region" description="Gly residues" evidence="1">
    <location>
        <begin position="139"/>
        <end position="157"/>
    </location>
</feature>
<evidence type="ECO:0000313" key="2">
    <source>
        <dbReference type="EMBL" id="CAG05223.1"/>
    </source>
</evidence>
<dbReference type="OrthoDB" id="202825at2759"/>
<accession>Q4S2A9</accession>
<evidence type="ECO:0000256" key="1">
    <source>
        <dbReference type="SAM" id="MobiDB-lite"/>
    </source>
</evidence>
<feature type="compositionally biased region" description="Low complexity" evidence="1">
    <location>
        <begin position="198"/>
        <end position="213"/>
    </location>
</feature>
<organism evidence="2">
    <name type="scientific">Tetraodon nigroviridis</name>
    <name type="common">Spotted green pufferfish</name>
    <name type="synonym">Chelonodon nigroviridis</name>
    <dbReference type="NCBI Taxonomy" id="99883"/>
    <lineage>
        <taxon>Eukaryota</taxon>
        <taxon>Metazoa</taxon>
        <taxon>Chordata</taxon>
        <taxon>Craniata</taxon>
        <taxon>Vertebrata</taxon>
        <taxon>Euteleostomi</taxon>
        <taxon>Actinopterygii</taxon>
        <taxon>Neopterygii</taxon>
        <taxon>Teleostei</taxon>
        <taxon>Neoteleostei</taxon>
        <taxon>Acanthomorphata</taxon>
        <taxon>Eupercaria</taxon>
        <taxon>Tetraodontiformes</taxon>
        <taxon>Tetradontoidea</taxon>
        <taxon>Tetraodontidae</taxon>
        <taxon>Tetraodon</taxon>
    </lineage>
</organism>
<reference evidence="2" key="2">
    <citation type="submission" date="2004-02" db="EMBL/GenBank/DDBJ databases">
        <authorList>
            <consortium name="Genoscope"/>
            <consortium name="Whitehead Institute Centre for Genome Research"/>
        </authorList>
    </citation>
    <scope>NUCLEOTIDE SEQUENCE</scope>
</reference>
<dbReference type="KEGG" id="tng:GSTEN00025177G001"/>
<dbReference type="AlphaFoldDB" id="Q4S2A9"/>
<name>Q4S2A9_TETNG</name>
<proteinExistence type="predicted"/>
<feature type="region of interest" description="Disordered" evidence="1">
    <location>
        <begin position="134"/>
        <end position="228"/>
    </location>
</feature>